<evidence type="ECO:0000313" key="1">
    <source>
        <dbReference type="EMBL" id="GAA4571217.1"/>
    </source>
</evidence>
<name>A0ABP8SMM1_9ACTN</name>
<dbReference type="Proteomes" id="UP001500307">
    <property type="component" value="Unassembled WGS sequence"/>
</dbReference>
<gene>
    <name evidence="1" type="ORF">GCM10023176_31440</name>
</gene>
<evidence type="ECO:0000313" key="2">
    <source>
        <dbReference type="Proteomes" id="UP001500307"/>
    </source>
</evidence>
<protein>
    <submittedName>
        <fullName evidence="1">Uncharacterized protein</fullName>
    </submittedName>
</protein>
<reference evidence="2" key="1">
    <citation type="journal article" date="2019" name="Int. J. Syst. Evol. Microbiol.">
        <title>The Global Catalogue of Microorganisms (GCM) 10K type strain sequencing project: providing services to taxonomists for standard genome sequencing and annotation.</title>
        <authorList>
            <consortium name="The Broad Institute Genomics Platform"/>
            <consortium name="The Broad Institute Genome Sequencing Center for Infectious Disease"/>
            <person name="Wu L."/>
            <person name="Ma J."/>
        </authorList>
    </citation>
    <scope>NUCLEOTIDE SEQUENCE [LARGE SCALE GENOMIC DNA]</scope>
    <source>
        <strain evidence="2">JCM 3175</strain>
    </source>
</reference>
<comment type="caution">
    <text evidence="1">The sequence shown here is derived from an EMBL/GenBank/DDBJ whole genome shotgun (WGS) entry which is preliminary data.</text>
</comment>
<dbReference type="EMBL" id="BAABGU010000016">
    <property type="protein sequence ID" value="GAA4571217.1"/>
    <property type="molecule type" value="Genomic_DNA"/>
</dbReference>
<sequence>MARNNYLVLGTVIFVNELNAAACGATRRKDLVPDLELDPAILALLRRLNDEASDVYGPCRGGQRRC</sequence>
<accession>A0ABP8SMM1</accession>
<organism evidence="1 2">
    <name type="scientific">Micromonospora coerulea</name>
    <dbReference type="NCBI Taxonomy" id="47856"/>
    <lineage>
        <taxon>Bacteria</taxon>
        <taxon>Bacillati</taxon>
        <taxon>Actinomycetota</taxon>
        <taxon>Actinomycetes</taxon>
        <taxon>Micromonosporales</taxon>
        <taxon>Micromonosporaceae</taxon>
        <taxon>Micromonospora</taxon>
    </lineage>
</organism>
<proteinExistence type="predicted"/>
<keyword evidence="2" id="KW-1185">Reference proteome</keyword>